<dbReference type="PROSITE" id="PS50280">
    <property type="entry name" value="SET"/>
    <property type="match status" value="1"/>
</dbReference>
<dbReference type="Proteomes" id="UP000241890">
    <property type="component" value="Unassembled WGS sequence"/>
</dbReference>
<proteinExistence type="predicted"/>
<feature type="compositionally biased region" description="Acidic residues" evidence="1">
    <location>
        <begin position="410"/>
        <end position="426"/>
    </location>
</feature>
<gene>
    <name evidence="3" type="ORF">FCC1311_096912</name>
</gene>
<dbReference type="InterPro" id="IPR046341">
    <property type="entry name" value="SET_dom_sf"/>
</dbReference>
<dbReference type="PANTHER" id="PTHR13271">
    <property type="entry name" value="UNCHARACTERIZED PUTATIVE METHYLTRANSFERASE"/>
    <property type="match status" value="1"/>
</dbReference>
<dbReference type="OrthoDB" id="428435at2759"/>
<dbReference type="AlphaFoldDB" id="A0A2R5GUN5"/>
<protein>
    <submittedName>
        <fullName evidence="3">N-lysine methyltransferase setd6</fullName>
    </submittedName>
</protein>
<sequence>MTTQRVKALEAFLEQRGASWARGKVEMTTEGVVHGFGVVAKSTIAEGEEIFRIPREAAFGAGLLAGTSENERDDNNENGDEDEVEHRDSQMSHALLLLAERAKGSETSPWAPLWATLPEPSTYEDLPWLWPAERGEAVKGTALELPIANKKTRIEEEWKALVARGETSVDLESYAHACGVILSHLNPFFGGAVVPFVYMLNCSNTNEPNVEFESEETEEGDEVVVGRAICDIAAGEELTQAYGNDISNAELVYRCGFALPQAELRDVVDVGYASEVQAGKERIQEVNLLQRAGVIAACAWDGLEDVLTIEVSKDSGLTELRVACAVRGLDDATLAKFCEYCGLSGAEASPLSAGKAAGLSVKKQRLDEMDCVAVLLCACLDAVERGEWPPSTAKSHAAMLGAARKSEAIKDDEDEDDEDDEDEDEDEVLWDVLRPVLASKAVQHATEVLRTRMARIEASASARSGEVAMEQLAAAETKLLNSVLQRT</sequence>
<dbReference type="Gene3D" id="3.90.1410.10">
    <property type="entry name" value="set domain protein methyltransferase, domain 1"/>
    <property type="match status" value="1"/>
</dbReference>
<dbReference type="PANTHER" id="PTHR13271:SF156">
    <property type="entry name" value="SET DOMAIN-CONTAINING PROTEIN"/>
    <property type="match status" value="1"/>
</dbReference>
<organism evidence="3 4">
    <name type="scientific">Hondaea fermentalgiana</name>
    <dbReference type="NCBI Taxonomy" id="2315210"/>
    <lineage>
        <taxon>Eukaryota</taxon>
        <taxon>Sar</taxon>
        <taxon>Stramenopiles</taxon>
        <taxon>Bigyra</taxon>
        <taxon>Labyrinthulomycetes</taxon>
        <taxon>Thraustochytrida</taxon>
        <taxon>Thraustochytriidae</taxon>
        <taxon>Hondaea</taxon>
    </lineage>
</organism>
<dbReference type="InterPro" id="IPR001214">
    <property type="entry name" value="SET_dom"/>
</dbReference>
<dbReference type="InParanoid" id="A0A2R5GUN5"/>
<dbReference type="GO" id="GO:0032259">
    <property type="term" value="P:methylation"/>
    <property type="evidence" value="ECO:0007669"/>
    <property type="project" value="UniProtKB-KW"/>
</dbReference>
<keyword evidence="3" id="KW-0489">Methyltransferase</keyword>
<feature type="region of interest" description="Disordered" evidence="1">
    <location>
        <begin position="65"/>
        <end position="87"/>
    </location>
</feature>
<dbReference type="GO" id="GO:0016279">
    <property type="term" value="F:protein-lysine N-methyltransferase activity"/>
    <property type="evidence" value="ECO:0007669"/>
    <property type="project" value="TreeGrafter"/>
</dbReference>
<evidence type="ECO:0000259" key="2">
    <source>
        <dbReference type="PROSITE" id="PS50280"/>
    </source>
</evidence>
<evidence type="ECO:0000256" key="1">
    <source>
        <dbReference type="SAM" id="MobiDB-lite"/>
    </source>
</evidence>
<dbReference type="GO" id="GO:0005634">
    <property type="term" value="C:nucleus"/>
    <property type="evidence" value="ECO:0007669"/>
    <property type="project" value="TreeGrafter"/>
</dbReference>
<dbReference type="Pfam" id="PF00856">
    <property type="entry name" value="SET"/>
    <property type="match status" value="1"/>
</dbReference>
<comment type="caution">
    <text evidence="3">The sequence shown here is derived from an EMBL/GenBank/DDBJ whole genome shotgun (WGS) entry which is preliminary data.</text>
</comment>
<evidence type="ECO:0000313" key="4">
    <source>
        <dbReference type="Proteomes" id="UP000241890"/>
    </source>
</evidence>
<keyword evidence="4" id="KW-1185">Reference proteome</keyword>
<dbReference type="SUPFAM" id="SSF82199">
    <property type="entry name" value="SET domain"/>
    <property type="match status" value="1"/>
</dbReference>
<feature type="domain" description="SET" evidence="2">
    <location>
        <begin position="23"/>
        <end position="243"/>
    </location>
</feature>
<dbReference type="InterPro" id="IPR050600">
    <property type="entry name" value="SETD3_SETD6_MTase"/>
</dbReference>
<name>A0A2R5GUN5_9STRA</name>
<keyword evidence="3" id="KW-0808">Transferase</keyword>
<evidence type="ECO:0000313" key="3">
    <source>
        <dbReference type="EMBL" id="GBG33468.1"/>
    </source>
</evidence>
<accession>A0A2R5GUN5</accession>
<dbReference type="EMBL" id="BEYU01000157">
    <property type="protein sequence ID" value="GBG33468.1"/>
    <property type="molecule type" value="Genomic_DNA"/>
</dbReference>
<feature type="region of interest" description="Disordered" evidence="1">
    <location>
        <begin position="404"/>
        <end position="426"/>
    </location>
</feature>
<dbReference type="CDD" id="cd10527">
    <property type="entry name" value="SET_LSMT"/>
    <property type="match status" value="1"/>
</dbReference>
<reference evidence="3 4" key="1">
    <citation type="submission" date="2017-12" db="EMBL/GenBank/DDBJ databases">
        <title>Sequencing, de novo assembly and annotation of complete genome of a new Thraustochytrid species, strain FCC1311.</title>
        <authorList>
            <person name="Sedici K."/>
            <person name="Godart F."/>
            <person name="Aiese Cigliano R."/>
            <person name="Sanseverino W."/>
            <person name="Barakat M."/>
            <person name="Ortet P."/>
            <person name="Marechal E."/>
            <person name="Cagnac O."/>
            <person name="Amato A."/>
        </authorList>
    </citation>
    <scope>NUCLEOTIDE SEQUENCE [LARGE SCALE GENOMIC DNA]</scope>
</reference>